<keyword evidence="5" id="KW-0411">Iron-sulfur</keyword>
<evidence type="ECO:0000256" key="5">
    <source>
        <dbReference type="ARBA" id="ARBA00023014"/>
    </source>
</evidence>
<dbReference type="GO" id="GO:0046872">
    <property type="term" value="F:metal ion binding"/>
    <property type="evidence" value="ECO:0007669"/>
    <property type="project" value="UniProtKB-KW"/>
</dbReference>
<dbReference type="InterPro" id="IPR023885">
    <property type="entry name" value="4Fe4S-binding_SPASM_dom"/>
</dbReference>
<keyword evidence="2" id="KW-0949">S-adenosyl-L-methionine</keyword>
<dbReference type="CDD" id="cd01335">
    <property type="entry name" value="Radical_SAM"/>
    <property type="match status" value="1"/>
</dbReference>
<dbReference type="PANTHER" id="PTHR11228">
    <property type="entry name" value="RADICAL SAM DOMAIN PROTEIN"/>
    <property type="match status" value="1"/>
</dbReference>
<dbReference type="InterPro" id="IPR013785">
    <property type="entry name" value="Aldolase_TIM"/>
</dbReference>
<dbReference type="PROSITE" id="PS51918">
    <property type="entry name" value="RADICAL_SAM"/>
    <property type="match status" value="1"/>
</dbReference>
<dbReference type="InterPro" id="IPR050377">
    <property type="entry name" value="Radical_SAM_PqqE_MftC-like"/>
</dbReference>
<dbReference type="Proteomes" id="UP000094056">
    <property type="component" value="Unassembled WGS sequence"/>
</dbReference>
<evidence type="ECO:0000313" key="7">
    <source>
        <dbReference type="EMBL" id="ODS30337.1"/>
    </source>
</evidence>
<dbReference type="GO" id="GO:0003824">
    <property type="term" value="F:catalytic activity"/>
    <property type="evidence" value="ECO:0007669"/>
    <property type="project" value="InterPro"/>
</dbReference>
<dbReference type="PANTHER" id="PTHR11228:SF35">
    <property type="entry name" value="MOLYBDENUM COFACTOR BIOSYNTHESIS PROTEIN A-RELATED"/>
    <property type="match status" value="1"/>
</dbReference>
<dbReference type="AlphaFoldDB" id="A0A1E3X408"/>
<sequence length="324" mass="37287">MEISPSGACNHRCVYCALDYMNYQKRSLDTNILNERLTELGNLGLKSVMYAGEGEPLMHKDIAGIINHTKKSGIDIAITTNGVLLKEDLIEKILGDVEWIKVSVDAATSDTYVKIHRARSSDFDTVINNMTYAAKIKNKNGYKCALGMQFLLLPENQNEAILLARMARDIGMDYLVIKPYTQHLLSKTDRYRNIKYNDYVSLADKLSSINTDTFNVVFRVRTMNKWDEGVRSYNSCLALPFWSYIDAGGNVWGCSAYLGDDKFCYGNIYESSFQEIWEREKRQKSLHWVESKLNTSQCRVNCRMDEINRYLWELKNPPEHVNFI</sequence>
<gene>
    <name evidence="7" type="ORF">SCARUB_04554</name>
</gene>
<evidence type="ECO:0000256" key="2">
    <source>
        <dbReference type="ARBA" id="ARBA00022691"/>
    </source>
</evidence>
<protein>
    <submittedName>
        <fullName evidence="7">Radical SAM protein</fullName>
    </submittedName>
</protein>
<dbReference type="InterPro" id="IPR007197">
    <property type="entry name" value="rSAM"/>
</dbReference>
<dbReference type="SFLD" id="SFLDS00029">
    <property type="entry name" value="Radical_SAM"/>
    <property type="match status" value="1"/>
</dbReference>
<name>A0A1E3X408_9BACT</name>
<keyword evidence="4" id="KW-0408">Iron</keyword>
<evidence type="ECO:0000256" key="3">
    <source>
        <dbReference type="ARBA" id="ARBA00022723"/>
    </source>
</evidence>
<organism evidence="7 8">
    <name type="scientific">Candidatus Scalindua rubra</name>
    <dbReference type="NCBI Taxonomy" id="1872076"/>
    <lineage>
        <taxon>Bacteria</taxon>
        <taxon>Pseudomonadati</taxon>
        <taxon>Planctomycetota</taxon>
        <taxon>Candidatus Brocadiia</taxon>
        <taxon>Candidatus Brocadiales</taxon>
        <taxon>Candidatus Scalinduaceae</taxon>
        <taxon>Candidatus Scalindua</taxon>
    </lineage>
</organism>
<dbReference type="Pfam" id="PF13186">
    <property type="entry name" value="SPASM"/>
    <property type="match status" value="1"/>
</dbReference>
<keyword evidence="3" id="KW-0479">Metal-binding</keyword>
<dbReference type="EMBL" id="MAYW01000241">
    <property type="protein sequence ID" value="ODS30337.1"/>
    <property type="molecule type" value="Genomic_DNA"/>
</dbReference>
<dbReference type="SUPFAM" id="SSF102114">
    <property type="entry name" value="Radical SAM enzymes"/>
    <property type="match status" value="1"/>
</dbReference>
<evidence type="ECO:0000313" key="8">
    <source>
        <dbReference type="Proteomes" id="UP000094056"/>
    </source>
</evidence>
<evidence type="ECO:0000256" key="1">
    <source>
        <dbReference type="ARBA" id="ARBA00001966"/>
    </source>
</evidence>
<comment type="cofactor">
    <cofactor evidence="1">
        <name>[4Fe-4S] cluster</name>
        <dbReference type="ChEBI" id="CHEBI:49883"/>
    </cofactor>
</comment>
<proteinExistence type="predicted"/>
<dbReference type="GO" id="GO:0051536">
    <property type="term" value="F:iron-sulfur cluster binding"/>
    <property type="evidence" value="ECO:0007669"/>
    <property type="project" value="UniProtKB-KW"/>
</dbReference>
<dbReference type="Gene3D" id="3.20.20.70">
    <property type="entry name" value="Aldolase class I"/>
    <property type="match status" value="1"/>
</dbReference>
<feature type="domain" description="Radical SAM core" evidence="6">
    <location>
        <begin position="1"/>
        <end position="219"/>
    </location>
</feature>
<accession>A0A1E3X408</accession>
<evidence type="ECO:0000256" key="4">
    <source>
        <dbReference type="ARBA" id="ARBA00023004"/>
    </source>
</evidence>
<reference evidence="7 8" key="1">
    <citation type="submission" date="2016-07" db="EMBL/GenBank/DDBJ databases">
        <title>Draft genome of Scalindua rubra, obtained from a brine-seawater interface in the Red Sea, sheds light on salt adaptation in anammox bacteria.</title>
        <authorList>
            <person name="Speth D.R."/>
            <person name="Lagkouvardos I."/>
            <person name="Wang Y."/>
            <person name="Qian P.-Y."/>
            <person name="Dutilh B.E."/>
            <person name="Jetten M.S."/>
        </authorList>
    </citation>
    <scope>NUCLEOTIDE SEQUENCE [LARGE SCALE GENOMIC DNA]</scope>
    <source>
        <strain evidence="7">BSI-1</strain>
    </source>
</reference>
<dbReference type="InterPro" id="IPR058240">
    <property type="entry name" value="rSAM_sf"/>
</dbReference>
<dbReference type="Pfam" id="PF04055">
    <property type="entry name" value="Radical_SAM"/>
    <property type="match status" value="1"/>
</dbReference>
<dbReference type="SFLD" id="SFLDG01067">
    <property type="entry name" value="SPASM/twitch_domain_containing"/>
    <property type="match status" value="1"/>
</dbReference>
<evidence type="ECO:0000259" key="6">
    <source>
        <dbReference type="PROSITE" id="PS51918"/>
    </source>
</evidence>
<comment type="caution">
    <text evidence="7">The sequence shown here is derived from an EMBL/GenBank/DDBJ whole genome shotgun (WGS) entry which is preliminary data.</text>
</comment>
<dbReference type="CDD" id="cd21109">
    <property type="entry name" value="SPASM"/>
    <property type="match status" value="1"/>
</dbReference>